<sequence length="104" mass="11144">MVSTAGPLTVDGTGQVVWLQVVVMSRGSAVSRSGSQEVQHDPKPRRKPSQSEDGLGAQDGEPPPSQWLGGFSSSTSQDAIPAVSSTTLDWFLRFLRYAQRSALQ</sequence>
<evidence type="ECO:0000313" key="2">
    <source>
        <dbReference type="EMBL" id="POS77426.1"/>
    </source>
</evidence>
<name>A0A2P5I4K2_DIAHE</name>
<gene>
    <name evidence="2" type="ORF">DHEL01_v204174</name>
</gene>
<accession>A0A2P5I4K2</accession>
<feature type="compositionally biased region" description="Polar residues" evidence="1">
    <location>
        <begin position="28"/>
        <end position="37"/>
    </location>
</feature>
<evidence type="ECO:0000313" key="3">
    <source>
        <dbReference type="Proteomes" id="UP000094444"/>
    </source>
</evidence>
<organism evidence="2 3">
    <name type="scientific">Diaporthe helianthi</name>
    <dbReference type="NCBI Taxonomy" id="158607"/>
    <lineage>
        <taxon>Eukaryota</taxon>
        <taxon>Fungi</taxon>
        <taxon>Dikarya</taxon>
        <taxon>Ascomycota</taxon>
        <taxon>Pezizomycotina</taxon>
        <taxon>Sordariomycetes</taxon>
        <taxon>Sordariomycetidae</taxon>
        <taxon>Diaporthales</taxon>
        <taxon>Diaporthaceae</taxon>
        <taxon>Diaporthe</taxon>
    </lineage>
</organism>
<feature type="region of interest" description="Disordered" evidence="1">
    <location>
        <begin position="28"/>
        <end position="78"/>
    </location>
</feature>
<keyword evidence="3" id="KW-1185">Reference proteome</keyword>
<dbReference type="InParanoid" id="A0A2P5I4K2"/>
<comment type="caution">
    <text evidence="2">The sequence shown here is derived from an EMBL/GenBank/DDBJ whole genome shotgun (WGS) entry which is preliminary data.</text>
</comment>
<dbReference type="AlphaFoldDB" id="A0A2P5I4K2"/>
<protein>
    <submittedName>
        <fullName evidence="2">Uncharacterized protein</fullName>
    </submittedName>
</protein>
<dbReference type="EMBL" id="MAVT02000271">
    <property type="protein sequence ID" value="POS77426.1"/>
    <property type="molecule type" value="Genomic_DNA"/>
</dbReference>
<evidence type="ECO:0000256" key="1">
    <source>
        <dbReference type="SAM" id="MobiDB-lite"/>
    </source>
</evidence>
<dbReference type="Proteomes" id="UP000094444">
    <property type="component" value="Unassembled WGS sequence"/>
</dbReference>
<reference evidence="2" key="1">
    <citation type="submission" date="2017-09" db="EMBL/GenBank/DDBJ databases">
        <title>Polyketide synthases of a Diaporthe helianthi virulent isolate.</title>
        <authorList>
            <person name="Baroncelli R."/>
        </authorList>
    </citation>
    <scope>NUCLEOTIDE SEQUENCE [LARGE SCALE GENOMIC DNA]</scope>
    <source>
        <strain evidence="2">7/96</strain>
    </source>
</reference>
<proteinExistence type="predicted"/>